<reference evidence="1" key="1">
    <citation type="submission" date="2019-12" db="EMBL/GenBank/DDBJ databases">
        <title>Genome sequencing and annotation of Brassica cretica.</title>
        <authorList>
            <person name="Studholme D.J."/>
            <person name="Sarris P."/>
        </authorList>
    </citation>
    <scope>NUCLEOTIDE SEQUENCE</scope>
    <source>
        <strain evidence="1">PFS-109/04</strain>
        <tissue evidence="1">Leaf</tissue>
    </source>
</reference>
<dbReference type="AlphaFoldDB" id="A0A8S9R9A3"/>
<evidence type="ECO:0000313" key="2">
    <source>
        <dbReference type="Proteomes" id="UP000712600"/>
    </source>
</evidence>
<proteinExistence type="predicted"/>
<sequence>MEEDFFTANLALRAILGNFPFLLYSSCDSIRFLPSKGFRTRNLADSSRSPGTYLVISGTSGKLGFSYFPNLNGNRLCEFRFPQCTGKGRPSHVVGENRGQLGVRILL</sequence>
<dbReference type="Proteomes" id="UP000712600">
    <property type="component" value="Unassembled WGS sequence"/>
</dbReference>
<accession>A0A8S9R9A3</accession>
<gene>
    <name evidence="1" type="ORF">F2Q69_00012551</name>
</gene>
<evidence type="ECO:0000313" key="1">
    <source>
        <dbReference type="EMBL" id="KAF3560222.1"/>
    </source>
</evidence>
<dbReference type="EMBL" id="QGKX02000996">
    <property type="protein sequence ID" value="KAF3560222.1"/>
    <property type="molecule type" value="Genomic_DNA"/>
</dbReference>
<comment type="caution">
    <text evidence="1">The sequence shown here is derived from an EMBL/GenBank/DDBJ whole genome shotgun (WGS) entry which is preliminary data.</text>
</comment>
<name>A0A8S9R9A3_BRACR</name>
<protein>
    <submittedName>
        <fullName evidence="1">Uncharacterized protein</fullName>
    </submittedName>
</protein>
<organism evidence="1 2">
    <name type="scientific">Brassica cretica</name>
    <name type="common">Mustard</name>
    <dbReference type="NCBI Taxonomy" id="69181"/>
    <lineage>
        <taxon>Eukaryota</taxon>
        <taxon>Viridiplantae</taxon>
        <taxon>Streptophyta</taxon>
        <taxon>Embryophyta</taxon>
        <taxon>Tracheophyta</taxon>
        <taxon>Spermatophyta</taxon>
        <taxon>Magnoliopsida</taxon>
        <taxon>eudicotyledons</taxon>
        <taxon>Gunneridae</taxon>
        <taxon>Pentapetalae</taxon>
        <taxon>rosids</taxon>
        <taxon>malvids</taxon>
        <taxon>Brassicales</taxon>
        <taxon>Brassicaceae</taxon>
        <taxon>Brassiceae</taxon>
        <taxon>Brassica</taxon>
    </lineage>
</organism>